<reference evidence="2" key="1">
    <citation type="submission" date="2023-08" db="EMBL/GenBank/DDBJ databases">
        <authorList>
            <person name="Alioto T."/>
            <person name="Alioto T."/>
            <person name="Gomez Garrido J."/>
        </authorList>
    </citation>
    <scope>NUCLEOTIDE SEQUENCE</scope>
</reference>
<proteinExistence type="predicted"/>
<name>A0AA36F6S0_OCTVU</name>
<evidence type="ECO:0000313" key="2">
    <source>
        <dbReference type="EMBL" id="CAI9727881.1"/>
    </source>
</evidence>
<dbReference type="EMBL" id="OX597822">
    <property type="protein sequence ID" value="CAI9727881.1"/>
    <property type="molecule type" value="Genomic_DNA"/>
</dbReference>
<evidence type="ECO:0000313" key="3">
    <source>
        <dbReference type="Proteomes" id="UP001162480"/>
    </source>
</evidence>
<dbReference type="Proteomes" id="UP001162480">
    <property type="component" value="Chromosome 9"/>
</dbReference>
<organism evidence="2 3">
    <name type="scientific">Octopus vulgaris</name>
    <name type="common">Common octopus</name>
    <dbReference type="NCBI Taxonomy" id="6645"/>
    <lineage>
        <taxon>Eukaryota</taxon>
        <taxon>Metazoa</taxon>
        <taxon>Spiralia</taxon>
        <taxon>Lophotrochozoa</taxon>
        <taxon>Mollusca</taxon>
        <taxon>Cephalopoda</taxon>
        <taxon>Coleoidea</taxon>
        <taxon>Octopodiformes</taxon>
        <taxon>Octopoda</taxon>
        <taxon>Incirrata</taxon>
        <taxon>Octopodidae</taxon>
        <taxon>Octopus</taxon>
    </lineage>
</organism>
<accession>A0AA36F6S0</accession>
<dbReference type="AlphaFoldDB" id="A0AA36F6S0"/>
<gene>
    <name evidence="2" type="ORF">OCTVUL_1B012282</name>
</gene>
<keyword evidence="1" id="KW-1133">Transmembrane helix</keyword>
<evidence type="ECO:0000256" key="1">
    <source>
        <dbReference type="SAM" id="Phobius"/>
    </source>
</evidence>
<keyword evidence="1" id="KW-0472">Membrane</keyword>
<sequence>MSAIFPAPTCETPLKMLPWPLMIINLVELFSFCVVVVKLSKIPQRSDLLRQNRNIEGLCSFLFCKLLGNPSSTGGTKIKKEKHPAHTIKWLALGRASGHRNQSKADMEYFLRELWRDGDICNNSNVNSKEFDTKKLVTTTNSKKKRELSWFLSVTIDSFKKLPFLYLFP</sequence>
<protein>
    <submittedName>
        <fullName evidence="2">Uncharacterized protein</fullName>
    </submittedName>
</protein>
<keyword evidence="3" id="KW-1185">Reference proteome</keyword>
<keyword evidence="1" id="KW-0812">Transmembrane</keyword>
<feature type="transmembrane region" description="Helical" evidence="1">
    <location>
        <begin position="20"/>
        <end position="40"/>
    </location>
</feature>